<evidence type="ECO:0000256" key="1">
    <source>
        <dbReference type="SAM" id="MobiDB-lite"/>
    </source>
</evidence>
<sequence>MQKCFFCFAQGSLTQTSAKPTPGVWGRAPSKPTGPSCNARNSAKPTQGFGGSPPRNIAAKLKAKPKGKELWLIQLPPKLDLEKVKTLKLDGSFKIDKKSYVLEESGQTQSVTTLTPSGDELKVGQPVSKSFTLREHFEIPEIDYEKVVVPKPVVQQKDDLRMRYFPPSGAESSSSPSAKRATKNVDEENADEEPSPKKHKKEKKEKKEKKDKKDKKDKKKKSKD</sequence>
<feature type="compositionally biased region" description="Basic residues" evidence="1">
    <location>
        <begin position="197"/>
        <end position="224"/>
    </location>
</feature>
<protein>
    <recommendedName>
        <fullName evidence="4">DNA-directed RNA polymerase I subunit RPA34</fullName>
    </recommendedName>
</protein>
<accession>A0A642UQ48</accession>
<dbReference type="Gene3D" id="6.20.250.70">
    <property type="match status" value="1"/>
</dbReference>
<keyword evidence="3" id="KW-1185">Reference proteome</keyword>
<feature type="compositionally biased region" description="Polar residues" evidence="1">
    <location>
        <begin position="33"/>
        <end position="45"/>
    </location>
</feature>
<organism evidence="2 3">
    <name type="scientific">Trichomonascus ciferrii</name>
    <dbReference type="NCBI Taxonomy" id="44093"/>
    <lineage>
        <taxon>Eukaryota</taxon>
        <taxon>Fungi</taxon>
        <taxon>Dikarya</taxon>
        <taxon>Ascomycota</taxon>
        <taxon>Saccharomycotina</taxon>
        <taxon>Dipodascomycetes</taxon>
        <taxon>Dipodascales</taxon>
        <taxon>Trichomonascaceae</taxon>
        <taxon>Trichomonascus</taxon>
        <taxon>Trichomonascus ciferrii complex</taxon>
    </lineage>
</organism>
<evidence type="ECO:0000313" key="2">
    <source>
        <dbReference type="EMBL" id="KAA8903410.1"/>
    </source>
</evidence>
<evidence type="ECO:0008006" key="4">
    <source>
        <dbReference type="Google" id="ProtNLM"/>
    </source>
</evidence>
<gene>
    <name evidence="2" type="ORF">TRICI_005700</name>
</gene>
<dbReference type="Proteomes" id="UP000761534">
    <property type="component" value="Unassembled WGS sequence"/>
</dbReference>
<proteinExistence type="predicted"/>
<dbReference type="Pfam" id="PF08208">
    <property type="entry name" value="RNA_polI_A34"/>
    <property type="match status" value="1"/>
</dbReference>
<dbReference type="EMBL" id="SWFS01000441">
    <property type="protein sequence ID" value="KAA8903410.1"/>
    <property type="molecule type" value="Genomic_DNA"/>
</dbReference>
<dbReference type="PANTHER" id="PTHR28155:SF1">
    <property type="entry name" value="DNA-DIRECTED RNA POLYMERASE I SUBUNIT RPA34.5-DOMAIN-CONTAINING PROTEIN"/>
    <property type="match status" value="1"/>
</dbReference>
<evidence type="ECO:0000313" key="3">
    <source>
        <dbReference type="Proteomes" id="UP000761534"/>
    </source>
</evidence>
<feature type="compositionally biased region" description="Low complexity" evidence="1">
    <location>
        <begin position="166"/>
        <end position="178"/>
    </location>
</feature>
<feature type="region of interest" description="Disordered" evidence="1">
    <location>
        <begin position="150"/>
        <end position="224"/>
    </location>
</feature>
<dbReference type="AlphaFoldDB" id="A0A642UQ48"/>
<comment type="caution">
    <text evidence="2">The sequence shown here is derived from an EMBL/GenBank/DDBJ whole genome shotgun (WGS) entry which is preliminary data.</text>
</comment>
<dbReference type="InterPro" id="IPR013240">
    <property type="entry name" value="DNA-dir_RNA_pol1_su_RPA34"/>
</dbReference>
<dbReference type="InterPro" id="IPR053263">
    <property type="entry name" value="Euk_RPA34_RNAP_subunit"/>
</dbReference>
<feature type="region of interest" description="Disordered" evidence="1">
    <location>
        <begin position="17"/>
        <end position="56"/>
    </location>
</feature>
<dbReference type="PANTHER" id="PTHR28155">
    <property type="entry name" value="ACR243WP"/>
    <property type="match status" value="1"/>
</dbReference>
<reference evidence="2" key="1">
    <citation type="journal article" date="2019" name="G3 (Bethesda)">
        <title>Genome Assemblies of Two Rare Opportunistic Yeast Pathogens: Diutina rugosa (syn. Candida rugosa) and Trichomonascus ciferrii (syn. Candida ciferrii).</title>
        <authorList>
            <person name="Mixao V."/>
            <person name="Saus E."/>
            <person name="Hansen A.P."/>
            <person name="Lass-Florl C."/>
            <person name="Gabaldon T."/>
        </authorList>
    </citation>
    <scope>NUCLEOTIDE SEQUENCE</scope>
    <source>
        <strain evidence="2">CBS 4856</strain>
    </source>
</reference>
<name>A0A642UQ48_9ASCO</name>
<dbReference type="GO" id="GO:0006360">
    <property type="term" value="P:transcription by RNA polymerase I"/>
    <property type="evidence" value="ECO:0007669"/>
    <property type="project" value="InterPro"/>
</dbReference>
<dbReference type="VEuPathDB" id="FungiDB:TRICI_005700"/>